<gene>
    <name evidence="2" type="ORF">FBZ90_10947</name>
</gene>
<feature type="region of interest" description="Disordered" evidence="1">
    <location>
        <begin position="1"/>
        <end position="59"/>
    </location>
</feature>
<name>A0A560H416_9PROT</name>
<accession>A0A560H416</accession>
<evidence type="ECO:0000313" key="3">
    <source>
        <dbReference type="Proteomes" id="UP000315751"/>
    </source>
</evidence>
<reference evidence="2 3" key="1">
    <citation type="submission" date="2019-06" db="EMBL/GenBank/DDBJ databases">
        <title>Genomic Encyclopedia of Type Strains, Phase IV (KMG-V): Genome sequencing to study the core and pangenomes of soil and plant-associated prokaryotes.</title>
        <authorList>
            <person name="Whitman W."/>
        </authorList>
    </citation>
    <scope>NUCLEOTIDE SEQUENCE [LARGE SCALE GENOMIC DNA]</scope>
    <source>
        <strain evidence="2 3">BR 11622</strain>
    </source>
</reference>
<dbReference type="Proteomes" id="UP000315751">
    <property type="component" value="Unassembled WGS sequence"/>
</dbReference>
<protein>
    <submittedName>
        <fullName evidence="2">Uncharacterized protein</fullName>
    </submittedName>
</protein>
<proteinExistence type="predicted"/>
<evidence type="ECO:0000313" key="2">
    <source>
        <dbReference type="EMBL" id="TWB40444.1"/>
    </source>
</evidence>
<organism evidence="2 3">
    <name type="scientific">Nitrospirillum amazonense</name>
    <dbReference type="NCBI Taxonomy" id="28077"/>
    <lineage>
        <taxon>Bacteria</taxon>
        <taxon>Pseudomonadati</taxon>
        <taxon>Pseudomonadota</taxon>
        <taxon>Alphaproteobacteria</taxon>
        <taxon>Rhodospirillales</taxon>
        <taxon>Azospirillaceae</taxon>
        <taxon>Nitrospirillum</taxon>
    </lineage>
</organism>
<comment type="caution">
    <text evidence="2">The sequence shown here is derived from an EMBL/GenBank/DDBJ whole genome shotgun (WGS) entry which is preliminary data.</text>
</comment>
<dbReference type="AlphaFoldDB" id="A0A560H416"/>
<sequence length="851" mass="91999">MVGLSDEDDPGKAANPKTGQAAARKEGQVPRDAERIKLSVVDPGTKAGEQKPAEKAPLTMSGEVKQEIAKLPANFFKQTAASIFTIKANLAQQGAEVDGKIKVSGSDKPQVVKTEIKTTTGSVTQETASGFYSADYAGKLAYADKAQRAAGILVAAGYEGGWSSKTIIREDRFGALVTVTEAWADATFQVDTRAGADANAAGAQMNVKITTQVTADKGIKISTTDAATGITYTKSGVLRAEASAGAEAKAMITWERVSVKLGARVGASASATGGFQAIDRDGTGVGIGLSAAANAEAQAKLGADASWNPMDGYTAKIKQGIEVDFGIALGLEPKLATVVSELTVGADACFGKIGAHADFDIGYKDGIFKLSLDIGGALGIGGNLKFSHELDVVKYAKNATYWYGATASGAQFAHTGQFNPVVSILNPSDLPAAGILAFFGNAPEEQEEVVPLDHWQPTGAEFDATTKAIIYGGAPVNDKSDVMKLFGEMVYKLARQPNLKQVIDNFGSGNSQFAKLIKDNNRFMDRDPTDLNSFTFTPGKNPVYDISDRCEKWFPGSADPAIKAIELSFKGLPLGFEEAFRFKNSDGNQTPDPQSAFAMFSGLSLVQYLSIKAYEPILAMDEQELDAYLKSPQTAHLEDEAKVKLAKLWDDARKHGRLPDPYRKTRSIIRLNSYGANVLDMAIDSEFWKLARSEANGKDKKAQFDSLVAEFNGKFFKMPKSPVADHTLGPVNGFGQHLIDFKCVPFSEDMWRLIDLVPAKEGKIGINDLIYQHTERKMDSLGSPQAVFQFLSDAESYWIADNGYSRTVLFQEWWSKNKNGEWSKAEDPDAVAARQWYNEHKKELFSNKPFH</sequence>
<dbReference type="EMBL" id="VITR01000009">
    <property type="protein sequence ID" value="TWB40444.1"/>
    <property type="molecule type" value="Genomic_DNA"/>
</dbReference>
<feature type="compositionally biased region" description="Basic and acidic residues" evidence="1">
    <location>
        <begin position="23"/>
        <end position="37"/>
    </location>
</feature>
<keyword evidence="3" id="KW-1185">Reference proteome</keyword>
<evidence type="ECO:0000256" key="1">
    <source>
        <dbReference type="SAM" id="MobiDB-lite"/>
    </source>
</evidence>